<dbReference type="Proteomes" id="UP001152747">
    <property type="component" value="Unassembled WGS sequence"/>
</dbReference>
<accession>A0A9P1I3Q6</accession>
<dbReference type="OrthoDB" id="244097at2759"/>
<dbReference type="Gene3D" id="3.30.1200.10">
    <property type="entry name" value="YggU-like"/>
    <property type="match status" value="1"/>
</dbReference>
<dbReference type="SUPFAM" id="SSF69786">
    <property type="entry name" value="YggU-like"/>
    <property type="match status" value="1"/>
</dbReference>
<dbReference type="PANTHER" id="PTHR13420">
    <property type="entry name" value="UPF0235 PROTEIN C15ORF40"/>
    <property type="match status" value="1"/>
</dbReference>
<evidence type="ECO:0000313" key="2">
    <source>
        <dbReference type="EMBL" id="CAI5437942.1"/>
    </source>
</evidence>
<sequence>MFARLAIVNKKNLVERSRMQVFRRMVNLTRMAPKKSVVSEQKKKIDESSIFLDEEGRIGLRIHAKPGAKKSCVVGIGETEIDISIGAPPREGAANEELISYLMGALSLRKNEVQFDKGAKSRSKIVLISTNKLTLEEVKKKLQDEIGN</sequence>
<protein>
    <submittedName>
        <fullName evidence="2">Uncharacterized protein</fullName>
    </submittedName>
</protein>
<dbReference type="SMART" id="SM01152">
    <property type="entry name" value="DUF167"/>
    <property type="match status" value="1"/>
</dbReference>
<dbReference type="InterPro" id="IPR036591">
    <property type="entry name" value="YggU-like_sf"/>
</dbReference>
<proteinExistence type="inferred from homology"/>
<dbReference type="GO" id="GO:0005737">
    <property type="term" value="C:cytoplasm"/>
    <property type="evidence" value="ECO:0007669"/>
    <property type="project" value="TreeGrafter"/>
</dbReference>
<dbReference type="HAMAP" id="MF_00634">
    <property type="entry name" value="UPF0235"/>
    <property type="match status" value="1"/>
</dbReference>
<gene>
    <name evidence="2" type="ORF">CAMP_LOCUS579</name>
</gene>
<organism evidence="2 3">
    <name type="scientific">Caenorhabditis angaria</name>
    <dbReference type="NCBI Taxonomy" id="860376"/>
    <lineage>
        <taxon>Eukaryota</taxon>
        <taxon>Metazoa</taxon>
        <taxon>Ecdysozoa</taxon>
        <taxon>Nematoda</taxon>
        <taxon>Chromadorea</taxon>
        <taxon>Rhabditida</taxon>
        <taxon>Rhabditina</taxon>
        <taxon>Rhabditomorpha</taxon>
        <taxon>Rhabditoidea</taxon>
        <taxon>Rhabditidae</taxon>
        <taxon>Peloderinae</taxon>
        <taxon>Caenorhabditis</taxon>
    </lineage>
</organism>
<comment type="similarity">
    <text evidence="1">Belongs to the UPF0235 family.</text>
</comment>
<dbReference type="NCBIfam" id="TIGR00251">
    <property type="entry name" value="DUF167 family protein"/>
    <property type="match status" value="1"/>
</dbReference>
<name>A0A9P1I3Q6_9PELO</name>
<evidence type="ECO:0000313" key="3">
    <source>
        <dbReference type="Proteomes" id="UP001152747"/>
    </source>
</evidence>
<comment type="caution">
    <text evidence="2">The sequence shown here is derived from an EMBL/GenBank/DDBJ whole genome shotgun (WGS) entry which is preliminary data.</text>
</comment>
<dbReference type="EMBL" id="CANHGI010000001">
    <property type="protein sequence ID" value="CAI5437942.1"/>
    <property type="molecule type" value="Genomic_DNA"/>
</dbReference>
<dbReference type="InterPro" id="IPR003746">
    <property type="entry name" value="DUF167"/>
</dbReference>
<dbReference type="PANTHER" id="PTHR13420:SF7">
    <property type="entry name" value="UPF0235 PROTEIN C15ORF40"/>
    <property type="match status" value="1"/>
</dbReference>
<keyword evidence="3" id="KW-1185">Reference proteome</keyword>
<dbReference type="AlphaFoldDB" id="A0A9P1I3Q6"/>
<reference evidence="2" key="1">
    <citation type="submission" date="2022-11" db="EMBL/GenBank/DDBJ databases">
        <authorList>
            <person name="Kikuchi T."/>
        </authorList>
    </citation>
    <scope>NUCLEOTIDE SEQUENCE</scope>
    <source>
        <strain evidence="2">PS1010</strain>
    </source>
</reference>
<dbReference type="Pfam" id="PF02594">
    <property type="entry name" value="DUF167"/>
    <property type="match status" value="1"/>
</dbReference>
<evidence type="ECO:0000256" key="1">
    <source>
        <dbReference type="ARBA" id="ARBA00010364"/>
    </source>
</evidence>